<gene>
    <name evidence="3" type="ORF">BS297_23845</name>
</gene>
<reference evidence="3 4" key="1">
    <citation type="journal article" date="2017" name="Poromechanics V (2013)">
        <title>Genomic Characterization of the Arsenic-Tolerant Actinobacterium, &lt;i&gt;Rhodococcus erythropolis&lt;/i&gt; S43.</title>
        <authorList>
            <person name="Retamal-Morales G."/>
            <person name="Mehnert M."/>
            <person name="Schwabe R."/>
            <person name="Tischler D."/>
            <person name="Schloemann M."/>
            <person name="Levican G.J."/>
        </authorList>
    </citation>
    <scope>NUCLEOTIDE SEQUENCE [LARGE SCALE GENOMIC DNA]</scope>
    <source>
        <strain evidence="3 4">S43</strain>
    </source>
</reference>
<evidence type="ECO:0000313" key="4">
    <source>
        <dbReference type="Proteomes" id="UP000325576"/>
    </source>
</evidence>
<evidence type="ECO:0000313" key="3">
    <source>
        <dbReference type="EMBL" id="KAB2582791.1"/>
    </source>
</evidence>
<comment type="caution">
    <text evidence="3">The sequence shown here is derived from an EMBL/GenBank/DDBJ whole genome shotgun (WGS) entry which is preliminary data.</text>
</comment>
<proteinExistence type="predicted"/>
<name>A0A0C2VPH5_RHOER</name>
<dbReference type="SUPFAM" id="SSF56219">
    <property type="entry name" value="DNase I-like"/>
    <property type="match status" value="1"/>
</dbReference>
<dbReference type="InterPro" id="IPR005135">
    <property type="entry name" value="Endo/exonuclease/phosphatase"/>
</dbReference>
<organism evidence="3 4">
    <name type="scientific">Rhodococcus erythropolis</name>
    <name type="common">Arthrobacter picolinophilus</name>
    <dbReference type="NCBI Taxonomy" id="1833"/>
    <lineage>
        <taxon>Bacteria</taxon>
        <taxon>Bacillati</taxon>
        <taxon>Actinomycetota</taxon>
        <taxon>Actinomycetes</taxon>
        <taxon>Mycobacteriales</taxon>
        <taxon>Nocardiaceae</taxon>
        <taxon>Rhodococcus</taxon>
        <taxon>Rhodococcus erythropolis group</taxon>
    </lineage>
</organism>
<sequence>MGFTTDNVPARRIAQVAGVGGIAVGVIALISLYSTKPINPLIAVASFVPMLLAVTLAASLICLVFRRWILLAISVVLIAVGASVISPLYVANSSEIDGPSLRVMQANLLFGQADPVSLTATVREKAVDVLTVQELTTSLEGSLRDQGLEQLLPHHYLVPDEAGGGGAGIYSRYPLTETRELNGFGPTNLVAEVGFSTPFTLLAVHPGPAYVTPPDVWTAELSTLRNALDAAAAEGTVVVSGDFNTTFTHKQFRDLLDVGYSDTADQLGVGIVRTYPADKKFPAIVGIDHVLLRGAQAKSLERIEIEGSDHYGLIVDVAIPQ</sequence>
<keyword evidence="1" id="KW-0812">Transmembrane</keyword>
<feature type="transmembrane region" description="Helical" evidence="1">
    <location>
        <begin position="68"/>
        <end position="90"/>
    </location>
</feature>
<dbReference type="Proteomes" id="UP000325576">
    <property type="component" value="Unassembled WGS sequence"/>
</dbReference>
<dbReference type="RefSeq" id="WP_019748016.1">
    <property type="nucleotide sequence ID" value="NZ_CP176576.1"/>
</dbReference>
<dbReference type="GO" id="GO:0003824">
    <property type="term" value="F:catalytic activity"/>
    <property type="evidence" value="ECO:0007669"/>
    <property type="project" value="InterPro"/>
</dbReference>
<dbReference type="AlphaFoldDB" id="A0A0C2VPH5"/>
<dbReference type="InterPro" id="IPR036691">
    <property type="entry name" value="Endo/exonu/phosph_ase_sf"/>
</dbReference>
<feature type="transmembrane region" description="Helical" evidence="1">
    <location>
        <begin position="12"/>
        <end position="34"/>
    </location>
</feature>
<keyword evidence="1" id="KW-1133">Transmembrane helix</keyword>
<evidence type="ECO:0000256" key="1">
    <source>
        <dbReference type="SAM" id="Phobius"/>
    </source>
</evidence>
<dbReference type="Gene3D" id="3.60.10.10">
    <property type="entry name" value="Endonuclease/exonuclease/phosphatase"/>
    <property type="match status" value="1"/>
</dbReference>
<dbReference type="EMBL" id="MRBO01000638">
    <property type="protein sequence ID" value="KAB2582791.1"/>
    <property type="molecule type" value="Genomic_DNA"/>
</dbReference>
<feature type="transmembrane region" description="Helical" evidence="1">
    <location>
        <begin position="40"/>
        <end position="61"/>
    </location>
</feature>
<feature type="domain" description="Endonuclease/exonuclease/phosphatase" evidence="2">
    <location>
        <begin position="104"/>
        <end position="310"/>
    </location>
</feature>
<evidence type="ECO:0000259" key="2">
    <source>
        <dbReference type="Pfam" id="PF03372"/>
    </source>
</evidence>
<accession>A0A0C2VPH5</accession>
<dbReference type="Pfam" id="PF03372">
    <property type="entry name" value="Exo_endo_phos"/>
    <property type="match status" value="1"/>
</dbReference>
<keyword evidence="1" id="KW-0472">Membrane</keyword>
<protein>
    <recommendedName>
        <fullName evidence="2">Endonuclease/exonuclease/phosphatase domain-containing protein</fullName>
    </recommendedName>
</protein>